<evidence type="ECO:0000313" key="5">
    <source>
        <dbReference type="Proteomes" id="UP000274922"/>
    </source>
</evidence>
<feature type="compositionally biased region" description="Low complexity" evidence="1">
    <location>
        <begin position="147"/>
        <end position="174"/>
    </location>
</feature>
<feature type="compositionally biased region" description="Low complexity" evidence="1">
    <location>
        <begin position="744"/>
        <end position="757"/>
    </location>
</feature>
<dbReference type="EMBL" id="ML014239">
    <property type="protein sequence ID" value="RKP00046.1"/>
    <property type="molecule type" value="Genomic_DNA"/>
</dbReference>
<gene>
    <name evidence="2" type="ORF">CAUPRSCDRAFT_10492</name>
    <name evidence="3" type="ORF">CXG81DRAFT_19954</name>
</gene>
<feature type="region of interest" description="Disordered" evidence="1">
    <location>
        <begin position="121"/>
        <end position="230"/>
    </location>
</feature>
<dbReference type="Proteomes" id="UP000274922">
    <property type="component" value="Unassembled WGS sequence"/>
</dbReference>
<feature type="compositionally biased region" description="Low complexity" evidence="1">
    <location>
        <begin position="201"/>
        <end position="216"/>
    </location>
</feature>
<feature type="compositionally biased region" description="Acidic residues" evidence="1">
    <location>
        <begin position="758"/>
        <end position="775"/>
    </location>
</feature>
<feature type="region of interest" description="Disordered" evidence="1">
    <location>
        <begin position="338"/>
        <end position="407"/>
    </location>
</feature>
<feature type="compositionally biased region" description="Basic and acidic residues" evidence="1">
    <location>
        <begin position="720"/>
        <end position="732"/>
    </location>
</feature>
<feature type="compositionally biased region" description="Pro residues" evidence="1">
    <location>
        <begin position="127"/>
        <end position="137"/>
    </location>
</feature>
<evidence type="ECO:0000313" key="3">
    <source>
        <dbReference type="EMBL" id="RKP00046.1"/>
    </source>
</evidence>
<protein>
    <submittedName>
        <fullName evidence="3">Uncharacterized protein</fullName>
    </submittedName>
</protein>
<feature type="region of interest" description="Disordered" evidence="1">
    <location>
        <begin position="720"/>
        <end position="844"/>
    </location>
</feature>
<reference evidence="4 5" key="1">
    <citation type="journal article" date="2018" name="Nat. Microbiol.">
        <title>Leveraging single-cell genomics to expand the fungal tree of life.</title>
        <authorList>
            <person name="Ahrendt S.R."/>
            <person name="Quandt C.A."/>
            <person name="Ciobanu D."/>
            <person name="Clum A."/>
            <person name="Salamov A."/>
            <person name="Andreopoulos B."/>
            <person name="Cheng J.F."/>
            <person name="Woyke T."/>
            <person name="Pelin A."/>
            <person name="Henrissat B."/>
            <person name="Reynolds N.K."/>
            <person name="Benny G.L."/>
            <person name="Smith M.E."/>
            <person name="James T.Y."/>
            <person name="Grigoriev I.V."/>
        </authorList>
    </citation>
    <scope>NUCLEOTIDE SEQUENCE [LARGE SCALE GENOMIC DNA]</scope>
    <source>
        <strain evidence="4 5">ATCC 52028</strain>
    </source>
</reference>
<feature type="compositionally biased region" description="Basic and acidic residues" evidence="1">
    <location>
        <begin position="338"/>
        <end position="348"/>
    </location>
</feature>
<accession>A0A4P9X4N2</accession>
<keyword evidence="5" id="KW-1185">Reference proteome</keyword>
<feature type="compositionally biased region" description="Acidic residues" evidence="1">
    <location>
        <begin position="667"/>
        <end position="678"/>
    </location>
</feature>
<name>A0A4P9X4N2_9FUNG</name>
<feature type="region of interest" description="Disordered" evidence="1">
    <location>
        <begin position="663"/>
        <end position="690"/>
    </location>
</feature>
<evidence type="ECO:0000313" key="2">
    <source>
        <dbReference type="EMBL" id="RKO97863.1"/>
    </source>
</evidence>
<feature type="compositionally biased region" description="Polar residues" evidence="1">
    <location>
        <begin position="187"/>
        <end position="197"/>
    </location>
</feature>
<evidence type="ECO:0000256" key="1">
    <source>
        <dbReference type="SAM" id="MobiDB-lite"/>
    </source>
</evidence>
<feature type="compositionally biased region" description="Basic and acidic residues" evidence="1">
    <location>
        <begin position="789"/>
        <end position="818"/>
    </location>
</feature>
<evidence type="ECO:0000313" key="4">
    <source>
        <dbReference type="Proteomes" id="UP000268535"/>
    </source>
</evidence>
<proteinExistence type="predicted"/>
<reference evidence="3" key="2">
    <citation type="submission" date="2018-04" db="EMBL/GenBank/DDBJ databases">
        <title>Leveraging single-cell genomics to expand the Fungal Tree of Life.</title>
        <authorList>
            <consortium name="DOE Joint Genome Institute"/>
            <person name="Ahrendt S.R."/>
            <person name="Quandt C.A."/>
            <person name="Ciobanu D."/>
            <person name="Clum A."/>
            <person name="Salamov A."/>
            <person name="Andreopoulos B."/>
            <person name="Cheng J.-F."/>
            <person name="Woyke T."/>
            <person name="Pelin A."/>
            <person name="Henrissat B."/>
            <person name="Benny G.L."/>
            <person name="Smith M.E."/>
            <person name="James T.Y."/>
            <person name="Grigoriev I.V."/>
        </authorList>
    </citation>
    <scope>NUCLEOTIDE SEQUENCE</scope>
    <source>
        <strain evidence="3">ATCC 52028</strain>
    </source>
</reference>
<reference evidence="2" key="3">
    <citation type="submission" date="2018-08" db="EMBL/GenBank/DDBJ databases">
        <title>Leveraging single-cell genomics to expand the Fungal Tree of Life.</title>
        <authorList>
            <consortium name="DOE Joint Genome Institute"/>
            <person name="Ahrendt S.R."/>
            <person name="Quandt C.A."/>
            <person name="Ciobanu D."/>
            <person name="Clum A."/>
            <person name="Salamov A."/>
            <person name="Andreopoulos B."/>
            <person name="Cheng J.-F."/>
            <person name="Woyke T."/>
            <person name="Pelin A."/>
            <person name="Henrissat B."/>
            <person name="Reynolds N."/>
            <person name="Benny G.L."/>
            <person name="Smith M.E."/>
            <person name="James T.Y."/>
            <person name="Grigoriev I.V."/>
        </authorList>
    </citation>
    <scope>NUCLEOTIDE SEQUENCE</scope>
    <source>
        <strain evidence="2">ATCC 52028</strain>
    </source>
</reference>
<dbReference type="Proteomes" id="UP000268535">
    <property type="component" value="Unassembled WGS sequence"/>
</dbReference>
<feature type="compositionally biased region" description="Basic and acidic residues" evidence="1">
    <location>
        <begin position="373"/>
        <end position="400"/>
    </location>
</feature>
<dbReference type="AlphaFoldDB" id="A0A4P9X4N2"/>
<sequence length="844" mass="85890">MAQAHGRMVPSLYLNTATCAIASASASTSTSASSRLSSCVIGSVSRLPMSSAMAPESAPRAALSGPPMSGTAAAAVVVSATAPGGAFHAMPVSAVPNPPSWTLADAAPVAPSSEAGMVLREYDDPASSPPPPPPASLPRPNVAMGETTSATSPTTTTTTTTTAALAADAAPAADVDTDAEAGADASPSRSAQPSPLSGTEPARTTALPTAGAATTPSPVPDLRAPLDDGPELLIYDDDAEAEDDAEAAADAARLLSSSPASPVHAVSTPNPSTTAVIATPATPLAPEGARSPVALPPHDAEVDIDSGHHAAQEDDPPQGAGWAAADLDVVDVDADDDAHADAAHHETTRWPALDGHGEGDVHGADTNTLTGPHDGDDPYHDPYDAHHGHDGGHDEGHDGGDALEGDGQVVDLTLDDGAHPYPTGYDFGDMDGADAVDADSDSVVLPRIACEFLGHEYLLFPTDATDAFPDAGADAVAEPVVVFSDRADAVYYHSEALLTLLWALKAALPHASGSPAPLRPLVLSIPALEVTFHETHPALAHVTPSDLIRVYAAAVAGDAAKNALPLRLVVTEEPVGMLRFADTLAAVCGVHIGHLLHAPGYDDADVDADADGDADGVHYEAVVDGEDVDEVHDPEPEAGVVDNDEDDAEAFVEADHAHAVDGIGEYGDLEGPVDVDADADTHADTYAGTDAPPLDAGVVDGAAAHGHAALSTTMHPYDSAYEHASSHPHGHDLYPYADDGGHDGAAAAIPAPSPTDLDAPDDLDAFSDDGADDVGEAYPVGDPPNDIDADAHGEREYALHPHDDEPHGQAFGQDHDPDQPGLTSADNGLEDTEDDRSPKRAKLA</sequence>
<dbReference type="EMBL" id="ML009152">
    <property type="protein sequence ID" value="RKO97863.1"/>
    <property type="molecule type" value="Genomic_DNA"/>
</dbReference>
<organism evidence="3 5">
    <name type="scientific">Caulochytrium protostelioides</name>
    <dbReference type="NCBI Taxonomy" id="1555241"/>
    <lineage>
        <taxon>Eukaryota</taxon>
        <taxon>Fungi</taxon>
        <taxon>Fungi incertae sedis</taxon>
        <taxon>Chytridiomycota</taxon>
        <taxon>Chytridiomycota incertae sedis</taxon>
        <taxon>Chytridiomycetes</taxon>
        <taxon>Caulochytriales</taxon>
        <taxon>Caulochytriaceae</taxon>
        <taxon>Caulochytrium</taxon>
    </lineage>
</organism>